<name>A0ACD3AH23_9AGAR</name>
<evidence type="ECO:0000313" key="1">
    <source>
        <dbReference type="EMBL" id="TFK65057.1"/>
    </source>
</evidence>
<sequence length="287" mass="31787">MAAYGEFDGWGIDNTGAFLPLEREQEIPFSLFQKEWDGGDDDRTRKTIDWVDELATDLSVGTVSQEARMWAQDPFVSEGDIASTPGMGYSLLRGYDPWQMSVQAPSPKVNTYTPTTSAGGIIPSESTQDTIWMNTPAVSHVGDATSDTSRSSNDDPISEGSGEIDIDEPPQASSSQQGHTAGARRHTPKNERHARTRARQPAAPPTEQEREAAEILASALFSRRTNKWHCPTCNKGARRKPDLGRHIQSHLHKLRMKCPVCDEDYSRKDGLKRHQKRSPGCKPEEGL</sequence>
<dbReference type="Proteomes" id="UP000308600">
    <property type="component" value="Unassembled WGS sequence"/>
</dbReference>
<gene>
    <name evidence="1" type="ORF">BDN72DRAFT_881176</name>
</gene>
<organism evidence="1 2">
    <name type="scientific">Pluteus cervinus</name>
    <dbReference type="NCBI Taxonomy" id="181527"/>
    <lineage>
        <taxon>Eukaryota</taxon>
        <taxon>Fungi</taxon>
        <taxon>Dikarya</taxon>
        <taxon>Basidiomycota</taxon>
        <taxon>Agaricomycotina</taxon>
        <taxon>Agaricomycetes</taxon>
        <taxon>Agaricomycetidae</taxon>
        <taxon>Agaricales</taxon>
        <taxon>Pluteineae</taxon>
        <taxon>Pluteaceae</taxon>
        <taxon>Pluteus</taxon>
    </lineage>
</organism>
<keyword evidence="2" id="KW-1185">Reference proteome</keyword>
<reference evidence="1 2" key="1">
    <citation type="journal article" date="2019" name="Nat. Ecol. Evol.">
        <title>Megaphylogeny resolves global patterns of mushroom evolution.</title>
        <authorList>
            <person name="Varga T."/>
            <person name="Krizsan K."/>
            <person name="Foldi C."/>
            <person name="Dima B."/>
            <person name="Sanchez-Garcia M."/>
            <person name="Sanchez-Ramirez S."/>
            <person name="Szollosi G.J."/>
            <person name="Szarkandi J.G."/>
            <person name="Papp V."/>
            <person name="Albert L."/>
            <person name="Andreopoulos W."/>
            <person name="Angelini C."/>
            <person name="Antonin V."/>
            <person name="Barry K.W."/>
            <person name="Bougher N.L."/>
            <person name="Buchanan P."/>
            <person name="Buyck B."/>
            <person name="Bense V."/>
            <person name="Catcheside P."/>
            <person name="Chovatia M."/>
            <person name="Cooper J."/>
            <person name="Damon W."/>
            <person name="Desjardin D."/>
            <person name="Finy P."/>
            <person name="Geml J."/>
            <person name="Haridas S."/>
            <person name="Hughes K."/>
            <person name="Justo A."/>
            <person name="Karasinski D."/>
            <person name="Kautmanova I."/>
            <person name="Kiss B."/>
            <person name="Kocsube S."/>
            <person name="Kotiranta H."/>
            <person name="LaButti K.M."/>
            <person name="Lechner B.E."/>
            <person name="Liimatainen K."/>
            <person name="Lipzen A."/>
            <person name="Lukacs Z."/>
            <person name="Mihaltcheva S."/>
            <person name="Morgado L.N."/>
            <person name="Niskanen T."/>
            <person name="Noordeloos M.E."/>
            <person name="Ohm R.A."/>
            <person name="Ortiz-Santana B."/>
            <person name="Ovrebo C."/>
            <person name="Racz N."/>
            <person name="Riley R."/>
            <person name="Savchenko A."/>
            <person name="Shiryaev A."/>
            <person name="Soop K."/>
            <person name="Spirin V."/>
            <person name="Szebenyi C."/>
            <person name="Tomsovsky M."/>
            <person name="Tulloss R.E."/>
            <person name="Uehling J."/>
            <person name="Grigoriev I.V."/>
            <person name="Vagvolgyi C."/>
            <person name="Papp T."/>
            <person name="Martin F.M."/>
            <person name="Miettinen O."/>
            <person name="Hibbett D.S."/>
            <person name="Nagy L.G."/>
        </authorList>
    </citation>
    <scope>NUCLEOTIDE SEQUENCE [LARGE SCALE GENOMIC DNA]</scope>
    <source>
        <strain evidence="1 2">NL-1719</strain>
    </source>
</reference>
<proteinExistence type="predicted"/>
<dbReference type="EMBL" id="ML208450">
    <property type="protein sequence ID" value="TFK65057.1"/>
    <property type="molecule type" value="Genomic_DNA"/>
</dbReference>
<protein>
    <submittedName>
        <fullName evidence="1">Uncharacterized protein</fullName>
    </submittedName>
</protein>
<evidence type="ECO:0000313" key="2">
    <source>
        <dbReference type="Proteomes" id="UP000308600"/>
    </source>
</evidence>
<accession>A0ACD3AH23</accession>